<keyword evidence="8" id="KW-1185">Reference proteome</keyword>
<evidence type="ECO:0000256" key="4">
    <source>
        <dbReference type="ARBA" id="ARBA00023136"/>
    </source>
</evidence>
<evidence type="ECO:0000256" key="3">
    <source>
        <dbReference type="ARBA" id="ARBA00022989"/>
    </source>
</evidence>
<organism evidence="7 8">
    <name type="scientific">Alkalimonas collagenimarina</name>
    <dbReference type="NCBI Taxonomy" id="400390"/>
    <lineage>
        <taxon>Bacteria</taxon>
        <taxon>Pseudomonadati</taxon>
        <taxon>Pseudomonadota</taxon>
        <taxon>Gammaproteobacteria</taxon>
        <taxon>Alkalimonas</taxon>
    </lineage>
</organism>
<evidence type="ECO:0000313" key="7">
    <source>
        <dbReference type="EMBL" id="MDP4535121.1"/>
    </source>
</evidence>
<keyword evidence="3 5" id="KW-1133">Transmembrane helix</keyword>
<dbReference type="EMBL" id="JAUZVZ010000003">
    <property type="protein sequence ID" value="MDP4535121.1"/>
    <property type="molecule type" value="Genomic_DNA"/>
</dbReference>
<dbReference type="Pfam" id="PF12698">
    <property type="entry name" value="ABC2_membrane_3"/>
    <property type="match status" value="1"/>
</dbReference>
<evidence type="ECO:0000259" key="6">
    <source>
        <dbReference type="PROSITE" id="PS51012"/>
    </source>
</evidence>
<feature type="transmembrane region" description="Helical" evidence="5">
    <location>
        <begin position="252"/>
        <end position="277"/>
    </location>
</feature>
<feature type="domain" description="ABC transmembrane type-2" evidence="6">
    <location>
        <begin position="132"/>
        <end position="365"/>
    </location>
</feature>
<evidence type="ECO:0000256" key="2">
    <source>
        <dbReference type="ARBA" id="ARBA00022692"/>
    </source>
</evidence>
<dbReference type="Proteomes" id="UP001231616">
    <property type="component" value="Unassembled WGS sequence"/>
</dbReference>
<dbReference type="RefSeq" id="WP_305892390.1">
    <property type="nucleotide sequence ID" value="NZ_JAUZVZ010000003.1"/>
</dbReference>
<comment type="subcellular location">
    <subcellularLocation>
        <location evidence="1">Membrane</location>
        <topology evidence="1">Multi-pass membrane protein</topology>
    </subcellularLocation>
</comment>
<keyword evidence="2 5" id="KW-0812">Transmembrane</keyword>
<feature type="transmembrane region" description="Helical" evidence="5">
    <location>
        <begin position="335"/>
        <end position="357"/>
    </location>
</feature>
<reference evidence="7 8" key="1">
    <citation type="submission" date="2023-08" db="EMBL/GenBank/DDBJ databases">
        <authorList>
            <person name="Joshi A."/>
            <person name="Thite S."/>
        </authorList>
    </citation>
    <scope>NUCLEOTIDE SEQUENCE [LARGE SCALE GENOMIC DNA]</scope>
    <source>
        <strain evidence="7 8">AC40</strain>
    </source>
</reference>
<evidence type="ECO:0000256" key="1">
    <source>
        <dbReference type="ARBA" id="ARBA00004141"/>
    </source>
</evidence>
<sequence length="367" mass="39909">MSVISILTWIEIKAYLRNWGAIFWTFIYPVALLILLSLMFGGDKGYTARIEVVQAAGNPVAEEYIEALHDRMDMIPGLSVHTVWLDDATLPQAAVIRLSFSPDFGRDNAPSAIGVEVLGEVDANLGGVLALLGELTEVFNRVKTGASQQFFVDYGQINSSSGNGYNYNAFLVSGLTALTVISTAMFGFTTVLVEMRQNGALKMFQIFPMRRGHFITSFVLSRTLVLALFCIAFFYLANVALQTGVSITGQSIAGFVLLLLLGIITFLGVGLLLVSLIKKGSTAIAIINIVNLPIIFLSDLFIPVASMPAAIRDIAELSPVYLFVNAMRSVTQPEFVLNAIVPTVLTLIGISLVSFMISSKSFQWRTI</sequence>
<dbReference type="InterPro" id="IPR047817">
    <property type="entry name" value="ABC2_TM_bact-type"/>
</dbReference>
<evidence type="ECO:0000313" key="8">
    <source>
        <dbReference type="Proteomes" id="UP001231616"/>
    </source>
</evidence>
<name>A0ABT9GVQ4_9GAMM</name>
<dbReference type="InterPro" id="IPR052902">
    <property type="entry name" value="ABC-2_transporter"/>
</dbReference>
<protein>
    <submittedName>
        <fullName evidence="7">ABC transporter permease</fullName>
    </submittedName>
</protein>
<dbReference type="PANTHER" id="PTHR43027:SF1">
    <property type="entry name" value="DOXORUBICIN RESISTANCE ABC TRANSPORTER PERMEASE PROTEIN DRRC-RELATED"/>
    <property type="match status" value="1"/>
</dbReference>
<feature type="transmembrane region" description="Helical" evidence="5">
    <location>
        <begin position="214"/>
        <end position="237"/>
    </location>
</feature>
<feature type="transmembrane region" description="Helical" evidence="5">
    <location>
        <begin position="289"/>
        <end position="311"/>
    </location>
</feature>
<gene>
    <name evidence="7" type="ORF">Q3O60_02835</name>
</gene>
<comment type="caution">
    <text evidence="7">The sequence shown here is derived from an EMBL/GenBank/DDBJ whole genome shotgun (WGS) entry which is preliminary data.</text>
</comment>
<keyword evidence="4 5" id="KW-0472">Membrane</keyword>
<dbReference type="PROSITE" id="PS51012">
    <property type="entry name" value="ABC_TM2"/>
    <property type="match status" value="1"/>
</dbReference>
<evidence type="ECO:0000256" key="5">
    <source>
        <dbReference type="SAM" id="Phobius"/>
    </source>
</evidence>
<dbReference type="InterPro" id="IPR013525">
    <property type="entry name" value="ABC2_TM"/>
</dbReference>
<feature type="transmembrane region" description="Helical" evidence="5">
    <location>
        <begin position="21"/>
        <end position="40"/>
    </location>
</feature>
<feature type="transmembrane region" description="Helical" evidence="5">
    <location>
        <begin position="169"/>
        <end position="193"/>
    </location>
</feature>
<dbReference type="PANTHER" id="PTHR43027">
    <property type="entry name" value="DOXORUBICIN RESISTANCE ABC TRANSPORTER PERMEASE PROTEIN DRRC-RELATED"/>
    <property type="match status" value="1"/>
</dbReference>
<proteinExistence type="predicted"/>
<accession>A0ABT9GVQ4</accession>